<dbReference type="Proteomes" id="UP000285274">
    <property type="component" value="Unassembled WGS sequence"/>
</dbReference>
<sequence length="199" mass="23497">MYTVRFQLELSGSEKRFLSKSFFYANQMHNQLVRYATNRLNALFHDKEYVGARKAYGEAEYSKKKGSELSASEKKKKKELSNIMCIKQKEYDLTKTSLCKFVSKEQKKYKNYINSHQAQAEAEAVYNGVEKVLFEDGRHLHYRRYNSFDCIKQKCAATGVRLSRWDTICFMKHYYKVRVPKNEYIQNIISSVDLKEDVV</sequence>
<dbReference type="AlphaFoldDB" id="A0A412IS25"/>
<evidence type="ECO:0000313" key="2">
    <source>
        <dbReference type="Proteomes" id="UP000285274"/>
    </source>
</evidence>
<reference evidence="1 2" key="1">
    <citation type="submission" date="2018-08" db="EMBL/GenBank/DDBJ databases">
        <title>A genome reference for cultivated species of the human gut microbiota.</title>
        <authorList>
            <person name="Zou Y."/>
            <person name="Xue W."/>
            <person name="Luo G."/>
        </authorList>
    </citation>
    <scope>NUCLEOTIDE SEQUENCE [LARGE SCALE GENOMIC DNA]</scope>
    <source>
        <strain evidence="1 2">AF22-10AC</strain>
    </source>
</reference>
<evidence type="ECO:0000313" key="1">
    <source>
        <dbReference type="EMBL" id="RGS42911.1"/>
    </source>
</evidence>
<protein>
    <submittedName>
        <fullName evidence="1">Uncharacterized protein</fullName>
    </submittedName>
</protein>
<comment type="caution">
    <text evidence="1">The sequence shown here is derived from an EMBL/GenBank/DDBJ whole genome shotgun (WGS) entry which is preliminary data.</text>
</comment>
<dbReference type="RefSeq" id="WP_147334737.1">
    <property type="nucleotide sequence ID" value="NZ_QRVM01000133.1"/>
</dbReference>
<accession>A0A412IS25</accession>
<name>A0A412IS25_9FIRM</name>
<dbReference type="EMBL" id="QRVM01000133">
    <property type="protein sequence ID" value="RGS42911.1"/>
    <property type="molecule type" value="Genomic_DNA"/>
</dbReference>
<organism evidence="1 2">
    <name type="scientific">Holdemanella biformis</name>
    <dbReference type="NCBI Taxonomy" id="1735"/>
    <lineage>
        <taxon>Bacteria</taxon>
        <taxon>Bacillati</taxon>
        <taxon>Bacillota</taxon>
        <taxon>Erysipelotrichia</taxon>
        <taxon>Erysipelotrichales</taxon>
        <taxon>Erysipelotrichaceae</taxon>
        <taxon>Holdemanella</taxon>
    </lineage>
</organism>
<gene>
    <name evidence="1" type="ORF">DWX92_12530</name>
</gene>
<proteinExistence type="predicted"/>
<feature type="non-terminal residue" evidence="1">
    <location>
        <position position="199"/>
    </location>
</feature>